<evidence type="ECO:0000256" key="2">
    <source>
        <dbReference type="ARBA" id="ARBA00023043"/>
    </source>
</evidence>
<comment type="caution">
    <text evidence="4">The sequence shown here is derived from an EMBL/GenBank/DDBJ whole genome shotgun (WGS) entry which is preliminary data.</text>
</comment>
<evidence type="ECO:0000313" key="5">
    <source>
        <dbReference type="Proteomes" id="UP000030121"/>
    </source>
</evidence>
<dbReference type="Pfam" id="PF00023">
    <property type="entry name" value="Ank"/>
    <property type="match status" value="1"/>
</dbReference>
<dbReference type="InterPro" id="IPR002110">
    <property type="entry name" value="Ankyrin_rpt"/>
</dbReference>
<keyword evidence="2 3" id="KW-0040">ANK repeat</keyword>
<dbReference type="InterPro" id="IPR036770">
    <property type="entry name" value="Ankyrin_rpt-contain_sf"/>
</dbReference>
<reference evidence="4 5" key="1">
    <citation type="submission" date="2013-09" db="EMBL/GenBank/DDBJ databases">
        <authorList>
            <person name="Zeng Z."/>
            <person name="Chen C."/>
        </authorList>
    </citation>
    <scope>NUCLEOTIDE SEQUENCE [LARGE SCALE GENOMIC DNA]</scope>
    <source>
        <strain evidence="4 5">GH29-5</strain>
    </source>
</reference>
<dbReference type="PANTHER" id="PTHR24198">
    <property type="entry name" value="ANKYRIN REPEAT AND PROTEIN KINASE DOMAIN-CONTAINING PROTEIN"/>
    <property type="match status" value="1"/>
</dbReference>
<dbReference type="EMBL" id="JRLW01000008">
    <property type="protein sequence ID" value="KGO89488.1"/>
    <property type="molecule type" value="Genomic_DNA"/>
</dbReference>
<dbReference type="Pfam" id="PF12796">
    <property type="entry name" value="Ank_2"/>
    <property type="match status" value="1"/>
</dbReference>
<keyword evidence="5" id="KW-1185">Reference proteome</keyword>
<dbReference type="Gene3D" id="1.25.40.20">
    <property type="entry name" value="Ankyrin repeat-containing domain"/>
    <property type="match status" value="2"/>
</dbReference>
<name>A0A0A2MDE6_9FLAO</name>
<protein>
    <submittedName>
        <fullName evidence="4">Uncharacterized protein</fullName>
    </submittedName>
</protein>
<dbReference type="SMART" id="SM00248">
    <property type="entry name" value="ANK"/>
    <property type="match status" value="3"/>
</dbReference>
<gene>
    <name evidence="4" type="ORF">Q764_06855</name>
</gene>
<evidence type="ECO:0000313" key="4">
    <source>
        <dbReference type="EMBL" id="KGO89488.1"/>
    </source>
</evidence>
<organism evidence="4 5">
    <name type="scientific">Flavobacterium suncheonense GH29-5 = DSM 17707</name>
    <dbReference type="NCBI Taxonomy" id="1121899"/>
    <lineage>
        <taxon>Bacteria</taxon>
        <taxon>Pseudomonadati</taxon>
        <taxon>Bacteroidota</taxon>
        <taxon>Flavobacteriia</taxon>
        <taxon>Flavobacteriales</taxon>
        <taxon>Flavobacteriaceae</taxon>
        <taxon>Flavobacterium</taxon>
    </lineage>
</organism>
<keyword evidence="1" id="KW-0677">Repeat</keyword>
<feature type="repeat" description="ANK" evidence="3">
    <location>
        <begin position="117"/>
        <end position="149"/>
    </location>
</feature>
<dbReference type="eggNOG" id="COG0666">
    <property type="taxonomic scope" value="Bacteria"/>
</dbReference>
<accession>A0A0A2MDE6</accession>
<dbReference type="PROSITE" id="PS50088">
    <property type="entry name" value="ANK_REPEAT"/>
    <property type="match status" value="3"/>
</dbReference>
<dbReference type="STRING" id="1121899.GCA_000430025_00493"/>
<sequence>MGKVIIISVLLFFSGWVNAQKDIFEIARNGTVEELKMQLKEKQGSINSVNNEGYSLLTLATYRGNNEVAAFLIKEGAEINGKSNYGTPLMAAVVKGNTEIVKLLLENNADTGISDATGNTALIYAVIFKKYEIAELLVKAKANINATDIRGKSALDYAKMVGDDRLIQILNR</sequence>
<dbReference type="Proteomes" id="UP000030121">
    <property type="component" value="Unassembled WGS sequence"/>
</dbReference>
<feature type="repeat" description="ANK" evidence="3">
    <location>
        <begin position="52"/>
        <end position="84"/>
    </location>
</feature>
<evidence type="ECO:0000256" key="3">
    <source>
        <dbReference type="PROSITE-ProRule" id="PRU00023"/>
    </source>
</evidence>
<dbReference type="SUPFAM" id="SSF48403">
    <property type="entry name" value="Ankyrin repeat"/>
    <property type="match status" value="1"/>
</dbReference>
<dbReference type="PROSITE" id="PS50297">
    <property type="entry name" value="ANK_REP_REGION"/>
    <property type="match status" value="3"/>
</dbReference>
<dbReference type="RefSeq" id="WP_026979286.1">
    <property type="nucleotide sequence ID" value="NZ_AUCZ01000003.1"/>
</dbReference>
<dbReference type="AlphaFoldDB" id="A0A0A2MDE6"/>
<dbReference type="PANTHER" id="PTHR24198:SF165">
    <property type="entry name" value="ANKYRIN REPEAT-CONTAINING PROTEIN-RELATED"/>
    <property type="match status" value="1"/>
</dbReference>
<feature type="repeat" description="ANK" evidence="3">
    <location>
        <begin position="84"/>
        <end position="116"/>
    </location>
</feature>
<dbReference type="OrthoDB" id="5657095at2"/>
<evidence type="ECO:0000256" key="1">
    <source>
        <dbReference type="ARBA" id="ARBA00022737"/>
    </source>
</evidence>
<proteinExistence type="predicted"/>